<evidence type="ECO:0000259" key="1">
    <source>
        <dbReference type="Pfam" id="PF01137"/>
    </source>
</evidence>
<dbReference type="InterPro" id="IPR020719">
    <property type="entry name" value="RNA3'_term_phos_cycl-like_CS"/>
</dbReference>
<gene>
    <name evidence="2" type="ORF">DVH24_005841</name>
</gene>
<sequence>MHRRDQESICVCRFALDEDAATLRITNDSRDLSIDNFRSTTFPILKRFGVPSEGLELEIKSRGCAPKGGGEVVLAIPVVRSLTVSF</sequence>
<organism evidence="2 3">
    <name type="scientific">Malus domestica</name>
    <name type="common">Apple</name>
    <name type="synonym">Pyrus malus</name>
    <dbReference type="NCBI Taxonomy" id="3750"/>
    <lineage>
        <taxon>Eukaryota</taxon>
        <taxon>Viridiplantae</taxon>
        <taxon>Streptophyta</taxon>
        <taxon>Embryophyta</taxon>
        <taxon>Tracheophyta</taxon>
        <taxon>Spermatophyta</taxon>
        <taxon>Magnoliopsida</taxon>
        <taxon>eudicotyledons</taxon>
        <taxon>Gunneridae</taxon>
        <taxon>Pentapetalae</taxon>
        <taxon>rosids</taxon>
        <taxon>fabids</taxon>
        <taxon>Rosales</taxon>
        <taxon>Rosaceae</taxon>
        <taxon>Amygdaloideae</taxon>
        <taxon>Maleae</taxon>
        <taxon>Malus</taxon>
    </lineage>
</organism>
<accession>A0A498IJ54</accession>
<dbReference type="InterPro" id="IPR013792">
    <property type="entry name" value="RNA3'P_cycl/enolpyr_Trfase_a/b"/>
</dbReference>
<dbReference type="GO" id="GO:0004521">
    <property type="term" value="F:RNA endonuclease activity"/>
    <property type="evidence" value="ECO:0007669"/>
    <property type="project" value="TreeGrafter"/>
</dbReference>
<comment type="caution">
    <text evidence="2">The sequence shown here is derived from an EMBL/GenBank/DDBJ whole genome shotgun (WGS) entry which is preliminary data.</text>
</comment>
<dbReference type="AlphaFoldDB" id="A0A498IJ54"/>
<dbReference type="STRING" id="3750.A0A498IJ54"/>
<name>A0A498IJ54_MALDO</name>
<dbReference type="GO" id="GO:0005730">
    <property type="term" value="C:nucleolus"/>
    <property type="evidence" value="ECO:0007669"/>
    <property type="project" value="TreeGrafter"/>
</dbReference>
<evidence type="ECO:0000313" key="3">
    <source>
        <dbReference type="Proteomes" id="UP000290289"/>
    </source>
</evidence>
<dbReference type="InterPro" id="IPR023797">
    <property type="entry name" value="RNA3'_phos_cyclase_dom"/>
</dbReference>
<dbReference type="SUPFAM" id="SSF55205">
    <property type="entry name" value="EPT/RTPC-like"/>
    <property type="match status" value="1"/>
</dbReference>
<dbReference type="InterPro" id="IPR000228">
    <property type="entry name" value="RNA3'_term_phos_cyc"/>
</dbReference>
<keyword evidence="3" id="KW-1185">Reference proteome</keyword>
<dbReference type="InterPro" id="IPR037136">
    <property type="entry name" value="RNA3'_phos_cyclase_dom_sf"/>
</dbReference>
<dbReference type="PROSITE" id="PS01287">
    <property type="entry name" value="RTC"/>
    <property type="match status" value="1"/>
</dbReference>
<dbReference type="EMBL" id="RDQH01000337">
    <property type="protein sequence ID" value="RXH83588.1"/>
    <property type="molecule type" value="Genomic_DNA"/>
</dbReference>
<dbReference type="PANTHER" id="PTHR11096">
    <property type="entry name" value="RNA 3' TERMINAL PHOSPHATE CYCLASE"/>
    <property type="match status" value="1"/>
</dbReference>
<evidence type="ECO:0000313" key="2">
    <source>
        <dbReference type="EMBL" id="RXH83588.1"/>
    </source>
</evidence>
<dbReference type="Pfam" id="PF01137">
    <property type="entry name" value="RTC"/>
    <property type="match status" value="1"/>
</dbReference>
<feature type="domain" description="RNA 3'-terminal phosphate cyclase" evidence="1">
    <location>
        <begin position="19"/>
        <end position="78"/>
    </location>
</feature>
<dbReference type="Gene3D" id="3.65.10.20">
    <property type="entry name" value="RNA 3'-terminal phosphate cyclase domain"/>
    <property type="match status" value="1"/>
</dbReference>
<dbReference type="PANTHER" id="PTHR11096:SF1">
    <property type="entry name" value="RNA 3'-TERMINAL PHOSPHATE CYCLASE-LIKE PROTEIN"/>
    <property type="match status" value="1"/>
</dbReference>
<dbReference type="GO" id="GO:0000479">
    <property type="term" value="P:endonucleolytic cleavage of tricistronic rRNA transcript (SSU-rRNA, 5.8S rRNA, LSU-rRNA)"/>
    <property type="evidence" value="ECO:0007669"/>
    <property type="project" value="TreeGrafter"/>
</dbReference>
<protein>
    <recommendedName>
        <fullName evidence="1">RNA 3'-terminal phosphate cyclase domain-containing protein</fullName>
    </recommendedName>
</protein>
<dbReference type="Proteomes" id="UP000290289">
    <property type="component" value="Chromosome 11"/>
</dbReference>
<reference evidence="2 3" key="1">
    <citation type="submission" date="2018-10" db="EMBL/GenBank/DDBJ databases">
        <title>A high-quality apple genome assembly.</title>
        <authorList>
            <person name="Hu J."/>
        </authorList>
    </citation>
    <scope>NUCLEOTIDE SEQUENCE [LARGE SCALE GENOMIC DNA]</scope>
    <source>
        <strain evidence="3">cv. HFTH1</strain>
        <tissue evidence="2">Young leaf</tissue>
    </source>
</reference>
<proteinExistence type="predicted"/>